<protein>
    <submittedName>
        <fullName evidence="1">Uncharacterized protein</fullName>
    </submittedName>
</protein>
<reference evidence="1 2" key="1">
    <citation type="journal article" date="2007" name="Appl. Environ. Microbiol.">
        <title>Genome sequence of the cellulolytic gliding bacterium Cytophaga hutchinsonii.</title>
        <authorList>
            <person name="Xie G."/>
            <person name="Bruce D.C."/>
            <person name="Challacombe J.F."/>
            <person name="Chertkov O."/>
            <person name="Detter J.C."/>
            <person name="Gilna P."/>
            <person name="Han C.S."/>
            <person name="Lucas S."/>
            <person name="Misra M."/>
            <person name="Myers G.L."/>
            <person name="Richardson P."/>
            <person name="Tapia R."/>
            <person name="Thayer N."/>
            <person name="Thompson L.S."/>
            <person name="Brettin T.S."/>
            <person name="Henrissat B."/>
            <person name="Wilson D.B."/>
            <person name="McBride M.J."/>
        </authorList>
    </citation>
    <scope>NUCLEOTIDE SEQUENCE [LARGE SCALE GENOMIC DNA]</scope>
    <source>
        <strain evidence="2">ATCC 33406 / DSM 1761 / CIP 103989 / NBRC 15051 / NCIMB 9469 / D465</strain>
    </source>
</reference>
<sequence length="102" mass="12336">MNIVNRCAITIVYKQPFADWNDRVFPDMPMESHGYKESYTYLVKEEMDISEKIMKKYYKQIFEDALEGMCTDESEWPPNRTFKLFTEWFDFHISGWVVDLVK</sequence>
<dbReference type="OrthoDB" id="8602450at2"/>
<dbReference type="RefSeq" id="WP_011586283.1">
    <property type="nucleotide sequence ID" value="NC_008255.1"/>
</dbReference>
<name>A0A6N4SUU0_CYTH3</name>
<proteinExistence type="predicted"/>
<gene>
    <name evidence="1" type="ordered locus">CHU_2931</name>
</gene>
<organism evidence="1 2">
    <name type="scientific">Cytophaga hutchinsonii (strain ATCC 33406 / DSM 1761 / CIP 103989 / NBRC 15051 / NCIMB 9469 / D465)</name>
    <dbReference type="NCBI Taxonomy" id="269798"/>
    <lineage>
        <taxon>Bacteria</taxon>
        <taxon>Pseudomonadati</taxon>
        <taxon>Bacteroidota</taxon>
        <taxon>Cytophagia</taxon>
        <taxon>Cytophagales</taxon>
        <taxon>Cytophagaceae</taxon>
        <taxon>Cytophaga</taxon>
    </lineage>
</organism>
<dbReference type="KEGG" id="chu:CHU_2931"/>
<dbReference type="Proteomes" id="UP000001822">
    <property type="component" value="Chromosome"/>
</dbReference>
<dbReference type="EMBL" id="CP000383">
    <property type="protein sequence ID" value="ABG60173.1"/>
    <property type="molecule type" value="Genomic_DNA"/>
</dbReference>
<evidence type="ECO:0000313" key="1">
    <source>
        <dbReference type="EMBL" id="ABG60173.1"/>
    </source>
</evidence>
<dbReference type="AlphaFoldDB" id="A0A6N4SUU0"/>
<evidence type="ECO:0000313" key="2">
    <source>
        <dbReference type="Proteomes" id="UP000001822"/>
    </source>
</evidence>
<keyword evidence="2" id="KW-1185">Reference proteome</keyword>
<accession>A0A6N4SUU0</accession>